<dbReference type="Proteomes" id="UP000315730">
    <property type="component" value="Unassembled WGS sequence"/>
</dbReference>
<dbReference type="EMBL" id="BJNW01000009">
    <property type="protein sequence ID" value="GEC99080.1"/>
    <property type="molecule type" value="Genomic_DNA"/>
</dbReference>
<accession>A0A4Y4D8J4</accession>
<dbReference type="InterPro" id="IPR002543">
    <property type="entry name" value="FtsK_dom"/>
</dbReference>
<dbReference type="PROSITE" id="PS50901">
    <property type="entry name" value="FTSK"/>
    <property type="match status" value="1"/>
</dbReference>
<protein>
    <recommendedName>
        <fullName evidence="6">FtsK domain-containing protein</fullName>
    </recommendedName>
</protein>
<feature type="compositionally biased region" description="Basic and acidic residues" evidence="4">
    <location>
        <begin position="75"/>
        <end position="86"/>
    </location>
</feature>
<evidence type="ECO:0000256" key="1">
    <source>
        <dbReference type="ARBA" id="ARBA00022741"/>
    </source>
</evidence>
<feature type="binding site" evidence="3">
    <location>
        <begin position="664"/>
        <end position="671"/>
    </location>
    <ligand>
        <name>ATP</name>
        <dbReference type="ChEBI" id="CHEBI:30616"/>
    </ligand>
</feature>
<feature type="domain" description="FtsK" evidence="6">
    <location>
        <begin position="648"/>
        <end position="835"/>
    </location>
</feature>
<keyword evidence="5" id="KW-1133">Transmembrane helix</keyword>
<proteinExistence type="predicted"/>
<keyword evidence="2 3" id="KW-0067">ATP-binding</keyword>
<dbReference type="OrthoDB" id="9807790at2"/>
<dbReference type="Gene3D" id="3.40.50.300">
    <property type="entry name" value="P-loop containing nucleotide triphosphate hydrolases"/>
    <property type="match status" value="1"/>
</dbReference>
<dbReference type="GO" id="GO:0005524">
    <property type="term" value="F:ATP binding"/>
    <property type="evidence" value="ECO:0007669"/>
    <property type="project" value="UniProtKB-UniRule"/>
</dbReference>
<feature type="region of interest" description="Disordered" evidence="4">
    <location>
        <begin position="975"/>
        <end position="1005"/>
    </location>
</feature>
<feature type="compositionally biased region" description="Low complexity" evidence="4">
    <location>
        <begin position="481"/>
        <end position="497"/>
    </location>
</feature>
<dbReference type="GO" id="GO:0003677">
    <property type="term" value="F:DNA binding"/>
    <property type="evidence" value="ECO:0007669"/>
    <property type="project" value="InterPro"/>
</dbReference>
<evidence type="ECO:0000256" key="2">
    <source>
        <dbReference type="ARBA" id="ARBA00022840"/>
    </source>
</evidence>
<feature type="region of interest" description="Disordered" evidence="4">
    <location>
        <begin position="892"/>
        <end position="956"/>
    </location>
</feature>
<dbReference type="STRING" id="1272.GCA_900014985_01124"/>
<feature type="region of interest" description="Disordered" evidence="4">
    <location>
        <begin position="1441"/>
        <end position="1462"/>
    </location>
</feature>
<evidence type="ECO:0000313" key="8">
    <source>
        <dbReference type="Proteomes" id="UP000315730"/>
    </source>
</evidence>
<dbReference type="InterPro" id="IPR050206">
    <property type="entry name" value="FtsK/SpoIIIE/SftA"/>
</dbReference>
<keyword evidence="5" id="KW-0812">Transmembrane</keyword>
<keyword evidence="8" id="KW-1185">Reference proteome</keyword>
<feature type="region of interest" description="Disordered" evidence="4">
    <location>
        <begin position="462"/>
        <end position="497"/>
    </location>
</feature>
<evidence type="ECO:0000256" key="5">
    <source>
        <dbReference type="SAM" id="Phobius"/>
    </source>
</evidence>
<dbReference type="SMART" id="SM00382">
    <property type="entry name" value="AAA"/>
    <property type="match status" value="2"/>
</dbReference>
<reference evidence="7 8" key="1">
    <citation type="submission" date="2019-06" db="EMBL/GenBank/DDBJ databases">
        <title>Whole genome shotgun sequence of Kocuria varians NBRC 15358.</title>
        <authorList>
            <person name="Hosoyama A."/>
            <person name="Uohara A."/>
            <person name="Ohji S."/>
            <person name="Ichikawa N."/>
        </authorList>
    </citation>
    <scope>NUCLEOTIDE SEQUENCE [LARGE SCALE GENOMIC DNA]</scope>
    <source>
        <strain evidence="7 8">NBRC 15358</strain>
    </source>
</reference>
<dbReference type="RefSeq" id="WP_141269375.1">
    <property type="nucleotide sequence ID" value="NZ_BJNW01000009.1"/>
</dbReference>
<dbReference type="InterPro" id="IPR003593">
    <property type="entry name" value="AAA+_ATPase"/>
</dbReference>
<evidence type="ECO:0000313" key="7">
    <source>
        <dbReference type="EMBL" id="GEC99080.1"/>
    </source>
</evidence>
<comment type="caution">
    <text evidence="7">The sequence shown here is derived from an EMBL/GenBank/DDBJ whole genome shotgun (WGS) entry which is preliminary data.</text>
</comment>
<gene>
    <name evidence="7" type="ORF">KVA01_12350</name>
</gene>
<keyword evidence="5" id="KW-0472">Membrane</keyword>
<evidence type="ECO:0000259" key="6">
    <source>
        <dbReference type="PROSITE" id="PS50901"/>
    </source>
</evidence>
<sequence>MHLTLHLAWHGVLESHRVGVTAPEGTSGAELARELTARLGAEHTATVAGVPLERLRLGTAPLVDGVTVLLRPRENTSARAASDDRSPAGSVPGAGPAHGCLRSAEYAGGSRPDHSRTAAATGATVPSATSTPHHDDAACLVVAEGTSVGTRLVLPRGTCRVVLRDGTPLLTRVPADHDRPVGHSACPVLTMDDTGLRLGPRRTLLGHGDRLRVASGEYESWLRVELPGTASNSITGPDPTRPAPGFSAEEADPAHLLRVDPAGRRGSRTALLTGLLPLIAGIGIALVTGWWFFLLFSALGAVTSLAGWSSHRGERRDHRLRLRAALARDLRRAEHAAPSTAEILARSAALESQPAGLPEPTGASSSFPRPTPGDRPRCWVRLGHGPRSAQIARERGTAHRGLAHPWAPVLVDLAGLSSLTLVLPGERLAGVLDSLVVQLFTGPGALHDLVVSPGLSWAPPLAARAATGPDGPPAHASDGTPSPVNVPSTSSPSASPLARPAVLEVLLPDDAARRPPRPGVVRLVVATEEPGGPHAVLTAHGPRLRLTAHEDRAVPGLRASEQRTSLDFLADTVSATTAARAVATWRRAAGAAGLFTGRPFPASLGTHEILADAPTASGRRRSPRTAHGEGARHAVSLSATFGVSPAGVERIVLDDENPHLLVAGTTGCGKSEVLRTLVLGLAAAAAPTHLEFVLVDFKGGAALSPLDGLPHPTTLLTDLGPDDVRRALAFLRAELVRRERVLSELGHNDMTSVLRDGGAVPALRHLVVVVDEAKMLTDAFPEASRELAVVATVGRSLGVHLVLATQRPQGALPADVRANVTQALCLRVRTEQESMDVLGAPAAARLPAVPGRGYLVRGDGACIAVQCAVATRMAAPEPERLRLTFPDPAVSWRHPVPNLPQLQAAPPGGSQPADDDGHGHGFGSPHEGPGPRNPADAAARGATHGHRAGATRGHPEVVEGARSIGIETSVHDVAEAWLNPDSRSNPASSPGREEMDPRSAAVPPPLPARAQAVHVQGAAVDLGPAENPGEHWCGRATWRPWRDGALLLIGRPSAVRDAFVAITVRCADAAWAPPRLPGADEQPSPIEDSGLPSSARQGDPHADAVYIVSAGGADLPGLTTAEGVPRHDAVRGWARADHPADLAHLLARIRDTLDRRRDTPAGRGWRAVLAVDDWDRCCQVLRSGAWPHLEDELLALVADGPARGLSAVVAGDRSLVAGRSAQLGHTRLHFPAAQTAEALLQWPHLPPMTPHRLRAAYTGAGADRCAPPEASSLTERAAVVQIADGRASAPAVPLKNPGASVRALEEESPWPRSFPLPALWRPPDDSGPGLLVGVTRDGDAVRHPWGPGSTLLVAGPARSGRSTFLDGVQHRWHVPRPGRGPSGPPATGLPPTVLRAFPCTAAEVHALLREAQEHDGPVTVLIDDADALPLDALRALSTAWEPRPAAPSHAPGRSASGGDAAPDRLPGARLVLSVRLTDALTGTFAPMLPWRHRVDALLLQPRRAFDGDLFGASLAGQALGGPPGRGFWIHRGLTEAVQTPALRRGRADGP</sequence>
<dbReference type="PANTHER" id="PTHR22683:SF1">
    <property type="entry name" value="TYPE VII SECRETION SYSTEM PROTEIN ESSC"/>
    <property type="match status" value="1"/>
</dbReference>
<dbReference type="InterPro" id="IPR027417">
    <property type="entry name" value="P-loop_NTPase"/>
</dbReference>
<dbReference type="Pfam" id="PF01580">
    <property type="entry name" value="FtsK_SpoIIIE"/>
    <property type="match status" value="1"/>
</dbReference>
<feature type="region of interest" description="Disordered" evidence="4">
    <location>
        <begin position="1072"/>
        <end position="1098"/>
    </location>
</feature>
<name>A0A4Y4D8J4_KOCVA</name>
<dbReference type="PANTHER" id="PTHR22683">
    <property type="entry name" value="SPORULATION PROTEIN RELATED"/>
    <property type="match status" value="1"/>
</dbReference>
<organism evidence="7 8">
    <name type="scientific">Kocuria varians</name>
    <name type="common">Micrococcus varians</name>
    <dbReference type="NCBI Taxonomy" id="1272"/>
    <lineage>
        <taxon>Bacteria</taxon>
        <taxon>Bacillati</taxon>
        <taxon>Actinomycetota</taxon>
        <taxon>Actinomycetes</taxon>
        <taxon>Micrococcales</taxon>
        <taxon>Micrococcaceae</taxon>
        <taxon>Kocuria</taxon>
    </lineage>
</organism>
<evidence type="ECO:0000256" key="4">
    <source>
        <dbReference type="SAM" id="MobiDB-lite"/>
    </source>
</evidence>
<evidence type="ECO:0000256" key="3">
    <source>
        <dbReference type="PROSITE-ProRule" id="PRU00289"/>
    </source>
</evidence>
<feature type="region of interest" description="Disordered" evidence="4">
    <location>
        <begin position="75"/>
        <end position="132"/>
    </location>
</feature>
<keyword evidence="1 3" id="KW-0547">Nucleotide-binding</keyword>
<feature type="transmembrane region" description="Helical" evidence="5">
    <location>
        <begin position="270"/>
        <end position="293"/>
    </location>
</feature>
<dbReference type="SUPFAM" id="SSF52540">
    <property type="entry name" value="P-loop containing nucleoside triphosphate hydrolases"/>
    <property type="match status" value="1"/>
</dbReference>
<feature type="region of interest" description="Disordered" evidence="4">
    <location>
        <begin position="353"/>
        <end position="376"/>
    </location>
</feature>